<accession>A0A0G1YEE8</accession>
<dbReference type="EMBL" id="LCQD01000002">
    <property type="protein sequence ID" value="KKW13342.1"/>
    <property type="molecule type" value="Genomic_DNA"/>
</dbReference>
<gene>
    <name evidence="1" type="ORF">UY48_C0002G0033</name>
</gene>
<organism evidence="1 2">
    <name type="scientific">Candidatus Gottesmanbacteria bacterium GW2011_GWB1_49_7</name>
    <dbReference type="NCBI Taxonomy" id="1618448"/>
    <lineage>
        <taxon>Bacteria</taxon>
        <taxon>Candidatus Gottesmaniibacteriota</taxon>
    </lineage>
</organism>
<evidence type="ECO:0000313" key="1">
    <source>
        <dbReference type="EMBL" id="KKW13342.1"/>
    </source>
</evidence>
<proteinExistence type="predicted"/>
<reference evidence="1 2" key="1">
    <citation type="journal article" date="2015" name="Nature">
        <title>rRNA introns, odd ribosomes, and small enigmatic genomes across a large radiation of phyla.</title>
        <authorList>
            <person name="Brown C.T."/>
            <person name="Hug L.A."/>
            <person name="Thomas B.C."/>
            <person name="Sharon I."/>
            <person name="Castelle C.J."/>
            <person name="Singh A."/>
            <person name="Wilkins M.J."/>
            <person name="Williams K.H."/>
            <person name="Banfield J.F."/>
        </authorList>
    </citation>
    <scope>NUCLEOTIDE SEQUENCE [LARGE SCALE GENOMIC DNA]</scope>
</reference>
<protein>
    <submittedName>
        <fullName evidence="1">Uncharacterized protein</fullName>
    </submittedName>
</protein>
<dbReference type="Proteomes" id="UP000034588">
    <property type="component" value="Unassembled WGS sequence"/>
</dbReference>
<evidence type="ECO:0000313" key="2">
    <source>
        <dbReference type="Proteomes" id="UP000034588"/>
    </source>
</evidence>
<dbReference type="AlphaFoldDB" id="A0A0G1YEE8"/>
<sequence>MPIGLPRSFTLWLDNGFPARPVRVLGGGFTLRLPRKWEDPERKRHWIYWEELPFVVDFGH</sequence>
<comment type="caution">
    <text evidence="1">The sequence shown here is derived from an EMBL/GenBank/DDBJ whole genome shotgun (WGS) entry which is preliminary data.</text>
</comment>
<name>A0A0G1YEE8_9BACT</name>